<accession>A0A1A6GXM1</accession>
<name>A0A1A6GXM1_NEOLE</name>
<reference evidence="1 2" key="1">
    <citation type="submission" date="2016-06" db="EMBL/GenBank/DDBJ databases">
        <title>The Draft Genome Sequence and Annotation of the Desert Woodrat Neotoma lepida.</title>
        <authorList>
            <person name="Campbell M."/>
            <person name="Oakeson K.F."/>
            <person name="Yandell M."/>
            <person name="Halpert J.R."/>
            <person name="Dearing D."/>
        </authorList>
    </citation>
    <scope>NUCLEOTIDE SEQUENCE [LARGE SCALE GENOMIC DNA]</scope>
    <source>
        <strain evidence="1">417</strain>
        <tissue evidence="1">Liver</tissue>
    </source>
</reference>
<gene>
    <name evidence="1" type="ORF">A6R68_01363</name>
</gene>
<evidence type="ECO:0000313" key="1">
    <source>
        <dbReference type="EMBL" id="OBS70097.1"/>
    </source>
</evidence>
<evidence type="ECO:0000313" key="2">
    <source>
        <dbReference type="Proteomes" id="UP000092124"/>
    </source>
</evidence>
<organism evidence="1 2">
    <name type="scientific">Neotoma lepida</name>
    <name type="common">Desert woodrat</name>
    <dbReference type="NCBI Taxonomy" id="56216"/>
    <lineage>
        <taxon>Eukaryota</taxon>
        <taxon>Metazoa</taxon>
        <taxon>Chordata</taxon>
        <taxon>Craniata</taxon>
        <taxon>Vertebrata</taxon>
        <taxon>Euteleostomi</taxon>
        <taxon>Mammalia</taxon>
        <taxon>Eutheria</taxon>
        <taxon>Euarchontoglires</taxon>
        <taxon>Glires</taxon>
        <taxon>Rodentia</taxon>
        <taxon>Myomorpha</taxon>
        <taxon>Muroidea</taxon>
        <taxon>Cricetidae</taxon>
        <taxon>Neotominae</taxon>
        <taxon>Neotoma</taxon>
    </lineage>
</organism>
<dbReference type="EMBL" id="LZPO01066429">
    <property type="protein sequence ID" value="OBS70097.1"/>
    <property type="molecule type" value="Genomic_DNA"/>
</dbReference>
<comment type="caution">
    <text evidence="1">The sequence shown here is derived from an EMBL/GenBank/DDBJ whole genome shotgun (WGS) entry which is preliminary data.</text>
</comment>
<protein>
    <submittedName>
        <fullName evidence="1">Uncharacterized protein</fullName>
    </submittedName>
</protein>
<dbReference type="Proteomes" id="UP000092124">
    <property type="component" value="Unassembled WGS sequence"/>
</dbReference>
<sequence>MYKNTSLQETFPKLLCSTGTKWKELNGSQSPGEWIMTMRQRPLDEGTLLIKTAGELIKEENLMSAQIKSYRRYW</sequence>
<feature type="non-terminal residue" evidence="1">
    <location>
        <position position="74"/>
    </location>
</feature>
<dbReference type="AlphaFoldDB" id="A0A1A6GXM1"/>
<proteinExistence type="predicted"/>
<keyword evidence="2" id="KW-1185">Reference proteome</keyword>